<gene>
    <name evidence="1" type="ORF">GCM10011534_01740</name>
</gene>
<name>A0A917WA76_9RHOB</name>
<organism evidence="1 2">
    <name type="scientific">Pseudooceanicola nanhaiensis</name>
    <dbReference type="NCBI Taxonomy" id="375761"/>
    <lineage>
        <taxon>Bacteria</taxon>
        <taxon>Pseudomonadati</taxon>
        <taxon>Pseudomonadota</taxon>
        <taxon>Alphaproteobacteria</taxon>
        <taxon>Rhodobacterales</taxon>
        <taxon>Paracoccaceae</taxon>
        <taxon>Pseudooceanicola</taxon>
    </lineage>
</organism>
<comment type="caution">
    <text evidence="1">The sequence shown here is derived from an EMBL/GenBank/DDBJ whole genome shotgun (WGS) entry which is preliminary data.</text>
</comment>
<dbReference type="AlphaFoldDB" id="A0A917WA76"/>
<reference evidence="1" key="1">
    <citation type="journal article" date="2014" name="Int. J. Syst. Evol. Microbiol.">
        <title>Complete genome sequence of Corynebacterium casei LMG S-19264T (=DSM 44701T), isolated from a smear-ripened cheese.</title>
        <authorList>
            <consortium name="US DOE Joint Genome Institute (JGI-PGF)"/>
            <person name="Walter F."/>
            <person name="Albersmeier A."/>
            <person name="Kalinowski J."/>
            <person name="Ruckert C."/>
        </authorList>
    </citation>
    <scope>NUCLEOTIDE SEQUENCE</scope>
    <source>
        <strain evidence="1">CGMCC 1.6293</strain>
    </source>
</reference>
<protein>
    <recommendedName>
        <fullName evidence="3">Glycosyl transferase family 2</fullName>
    </recommendedName>
</protein>
<evidence type="ECO:0000313" key="1">
    <source>
        <dbReference type="EMBL" id="GGL83385.1"/>
    </source>
</evidence>
<dbReference type="Pfam" id="PF13704">
    <property type="entry name" value="Glyco_tranf_2_4"/>
    <property type="match status" value="1"/>
</dbReference>
<reference evidence="1" key="2">
    <citation type="submission" date="2020-09" db="EMBL/GenBank/DDBJ databases">
        <authorList>
            <person name="Sun Q."/>
            <person name="Zhou Y."/>
        </authorList>
    </citation>
    <scope>NUCLEOTIDE SEQUENCE</scope>
    <source>
        <strain evidence="1">CGMCC 1.6293</strain>
    </source>
</reference>
<evidence type="ECO:0000313" key="2">
    <source>
        <dbReference type="Proteomes" id="UP000649829"/>
    </source>
</evidence>
<dbReference type="Proteomes" id="UP000649829">
    <property type="component" value="Unassembled WGS sequence"/>
</dbReference>
<keyword evidence="2" id="KW-1185">Reference proteome</keyword>
<accession>A0A917WA76</accession>
<evidence type="ECO:0008006" key="3">
    <source>
        <dbReference type="Google" id="ProtNLM"/>
    </source>
</evidence>
<proteinExistence type="predicted"/>
<dbReference type="EMBL" id="BMLF01000001">
    <property type="protein sequence ID" value="GGL83385.1"/>
    <property type="molecule type" value="Genomic_DNA"/>
</dbReference>
<dbReference type="RefSeq" id="WP_028285146.1">
    <property type="nucleotide sequence ID" value="NZ_BMLF01000001.1"/>
</dbReference>
<sequence>MTRWGLVTTVKAPARAVLNFAAWHIELGAHRLYIHLDAPDPALHARLKAHPRVRVTPTGAGYWEKHGRRPEKHQVRQSVNASRVLARKPEVEWLGHIDVDEFLLPEGEVGAILGALPETTLTARMRPVEALAPAGDIAPPDWALKAMTIDRPTRRAQTERLFPTYARGLDGGFLSHVAGKLFVRTTLSGAEFRIHNLLRDGARNPGHAELPGIALCHMHAPDADTWLAHYRFRLARGSYRAELKPSRPADEGGLTLHEMLAAIEAEAGEPGLRAFFEEVCTARPALLEALATEGLLRRARLDLDAARARQFPD</sequence>